<dbReference type="InterPro" id="IPR050942">
    <property type="entry name" value="F-box_BR-signaling"/>
</dbReference>
<name>A0A5N5GVE9_9ROSA</name>
<evidence type="ECO:0000313" key="2">
    <source>
        <dbReference type="EMBL" id="KAB2617140.1"/>
    </source>
</evidence>
<protein>
    <recommendedName>
        <fullName evidence="1">KIB1-4 beta-propeller domain-containing protein</fullName>
    </recommendedName>
</protein>
<gene>
    <name evidence="2" type="ORF">D8674_013009</name>
</gene>
<accession>A0A5N5GVE9</accession>
<evidence type="ECO:0000259" key="1">
    <source>
        <dbReference type="Pfam" id="PF03478"/>
    </source>
</evidence>
<dbReference type="AlphaFoldDB" id="A0A5N5GVE9"/>
<dbReference type="Pfam" id="PF03478">
    <property type="entry name" value="Beta-prop_KIB1-4"/>
    <property type="match status" value="1"/>
</dbReference>
<dbReference type="OrthoDB" id="1165252at2759"/>
<reference evidence="3" key="2">
    <citation type="submission" date="2019-10" db="EMBL/GenBank/DDBJ databases">
        <title>A de novo genome assembly of a pear dwarfing rootstock.</title>
        <authorList>
            <person name="Wang F."/>
            <person name="Wang J."/>
            <person name="Li S."/>
            <person name="Zhang Y."/>
            <person name="Fang M."/>
            <person name="Ma L."/>
            <person name="Zhao Y."/>
            <person name="Jiang S."/>
        </authorList>
    </citation>
    <scope>NUCLEOTIDE SEQUENCE [LARGE SCALE GENOMIC DNA]</scope>
</reference>
<organism evidence="2 3">
    <name type="scientific">Pyrus ussuriensis x Pyrus communis</name>
    <dbReference type="NCBI Taxonomy" id="2448454"/>
    <lineage>
        <taxon>Eukaryota</taxon>
        <taxon>Viridiplantae</taxon>
        <taxon>Streptophyta</taxon>
        <taxon>Embryophyta</taxon>
        <taxon>Tracheophyta</taxon>
        <taxon>Spermatophyta</taxon>
        <taxon>Magnoliopsida</taxon>
        <taxon>eudicotyledons</taxon>
        <taxon>Gunneridae</taxon>
        <taxon>Pentapetalae</taxon>
        <taxon>rosids</taxon>
        <taxon>fabids</taxon>
        <taxon>Rosales</taxon>
        <taxon>Rosaceae</taxon>
        <taxon>Amygdaloideae</taxon>
        <taxon>Maleae</taxon>
        <taxon>Pyrus</taxon>
    </lineage>
</organism>
<reference evidence="2 3" key="3">
    <citation type="submission" date="2019-11" db="EMBL/GenBank/DDBJ databases">
        <title>A de novo genome assembly of a pear dwarfing rootstock.</title>
        <authorList>
            <person name="Wang F."/>
            <person name="Wang J."/>
            <person name="Li S."/>
            <person name="Zhang Y."/>
            <person name="Fang M."/>
            <person name="Ma L."/>
            <person name="Zhao Y."/>
            <person name="Jiang S."/>
        </authorList>
    </citation>
    <scope>NUCLEOTIDE SEQUENCE [LARGE SCALE GENOMIC DNA]</scope>
    <source>
        <strain evidence="2">S2</strain>
        <tissue evidence="2">Leaf</tissue>
    </source>
</reference>
<feature type="domain" description="KIB1-4 beta-propeller" evidence="1">
    <location>
        <begin position="32"/>
        <end position="327"/>
    </location>
</feature>
<dbReference type="PANTHER" id="PTHR44259:SF114">
    <property type="entry name" value="OS06G0707300 PROTEIN"/>
    <property type="match status" value="1"/>
</dbReference>
<dbReference type="EMBL" id="SMOL01000401">
    <property type="protein sequence ID" value="KAB2617140.1"/>
    <property type="molecule type" value="Genomic_DNA"/>
</dbReference>
<keyword evidence="3" id="KW-1185">Reference proteome</keyword>
<dbReference type="PANTHER" id="PTHR44259">
    <property type="entry name" value="OS07G0183000 PROTEIN-RELATED"/>
    <property type="match status" value="1"/>
</dbReference>
<dbReference type="Proteomes" id="UP000327157">
    <property type="component" value="Chromosome 15"/>
</dbReference>
<comment type="caution">
    <text evidence="2">The sequence shown here is derived from an EMBL/GenBank/DDBJ whole genome shotgun (WGS) entry which is preliminary data.</text>
</comment>
<proteinExistence type="predicted"/>
<reference evidence="2 3" key="1">
    <citation type="submission" date="2019-09" db="EMBL/GenBank/DDBJ databases">
        <authorList>
            <person name="Ou C."/>
        </authorList>
    </citation>
    <scope>NUCLEOTIDE SEQUENCE [LARGE SCALE GENOMIC DNA]</scope>
    <source>
        <strain evidence="2">S2</strain>
        <tissue evidence="2">Leaf</tissue>
    </source>
</reference>
<dbReference type="InterPro" id="IPR005174">
    <property type="entry name" value="KIB1-4_b-propeller"/>
</dbReference>
<sequence>MLRYHGYSLKDHCLLRLTDEEHQVYTSTNINPDVKANYIDRHECVGSIEGWLIMVDSYVLCPEGFVDLWSNFYYHDMKTYTTINFFVNPISGARARVMLPSQSTILCQYSILPQLLRKVVASSVPINTNSSSSPCIVASPCWGGKLAFYRPTDKTWTLINGKEARGRTFLDIEIIDGKLYDATCRAFEFLMVFDIHDSPSYKVEHLVMLHPRPVRAMHQHDTRDGFMCIYNAELTYLAKDPTSNELLDPITPYSISDESFVIPPLVEGFRVFKLDLCDEGAGWLEVSDLVDKILFLTKVSNKLTFVGSHNSARYNNIARNCIYFSFDYLCLRTPSLACDFGTFFLGNKSITRFVLPEDHSRAGLHTRTIQFPPNLW</sequence>
<evidence type="ECO:0000313" key="3">
    <source>
        <dbReference type="Proteomes" id="UP000327157"/>
    </source>
</evidence>